<keyword evidence="2" id="KW-1185">Reference proteome</keyword>
<dbReference type="AlphaFoldDB" id="A0AA38KB42"/>
<dbReference type="EMBL" id="MU794570">
    <property type="protein sequence ID" value="KAJ3779593.1"/>
    <property type="molecule type" value="Genomic_DNA"/>
</dbReference>
<comment type="caution">
    <text evidence="1">The sequence shown here is derived from an EMBL/GenBank/DDBJ whole genome shotgun (WGS) entry which is preliminary data.</text>
</comment>
<gene>
    <name evidence="1" type="ORF">GGU10DRAFT_337891</name>
</gene>
<proteinExistence type="predicted"/>
<protein>
    <submittedName>
        <fullName evidence="1">Uncharacterized protein</fullName>
    </submittedName>
</protein>
<accession>A0AA38KB42</accession>
<sequence>MSTTSSPAHPVRSPTPVLNKEDVELQAFLAAAQREAQEKWEKLRAAKTSGVVGKVVEGEAGVVGSKENVVEGVAEEEEEVVPKVEPRPQKVVAKMVVGLPRSREVIPVSL</sequence>
<name>A0AA38KB42_9AGAR</name>
<organism evidence="1 2">
    <name type="scientific">Lentinula aff. detonsa</name>
    <dbReference type="NCBI Taxonomy" id="2804958"/>
    <lineage>
        <taxon>Eukaryota</taxon>
        <taxon>Fungi</taxon>
        <taxon>Dikarya</taxon>
        <taxon>Basidiomycota</taxon>
        <taxon>Agaricomycotina</taxon>
        <taxon>Agaricomycetes</taxon>
        <taxon>Agaricomycetidae</taxon>
        <taxon>Agaricales</taxon>
        <taxon>Marasmiineae</taxon>
        <taxon>Omphalotaceae</taxon>
        <taxon>Lentinula</taxon>
    </lineage>
</organism>
<evidence type="ECO:0000313" key="2">
    <source>
        <dbReference type="Proteomes" id="UP001163798"/>
    </source>
</evidence>
<reference evidence="1" key="1">
    <citation type="submission" date="2022-08" db="EMBL/GenBank/DDBJ databases">
        <authorList>
            <consortium name="DOE Joint Genome Institute"/>
            <person name="Min B."/>
            <person name="Riley R."/>
            <person name="Sierra-Patev S."/>
            <person name="Naranjo-Ortiz M."/>
            <person name="Looney B."/>
            <person name="Konkel Z."/>
            <person name="Slot J.C."/>
            <person name="Sakamoto Y."/>
            <person name="Steenwyk J.L."/>
            <person name="Rokas A."/>
            <person name="Carro J."/>
            <person name="Camarero S."/>
            <person name="Ferreira P."/>
            <person name="Molpeceres G."/>
            <person name="Ruiz-Duenas F.J."/>
            <person name="Serrano A."/>
            <person name="Henrissat B."/>
            <person name="Drula E."/>
            <person name="Hughes K.W."/>
            <person name="Mata J.L."/>
            <person name="Ishikawa N.K."/>
            <person name="Vargas-Isla R."/>
            <person name="Ushijima S."/>
            <person name="Smith C.A."/>
            <person name="Ahrendt S."/>
            <person name="Andreopoulos W."/>
            <person name="He G."/>
            <person name="Labutti K."/>
            <person name="Lipzen A."/>
            <person name="Ng V."/>
            <person name="Sandor L."/>
            <person name="Barry K."/>
            <person name="Martinez A.T."/>
            <person name="Xiao Y."/>
            <person name="Gibbons J.G."/>
            <person name="Terashima K."/>
            <person name="Hibbett D.S."/>
            <person name="Grigoriev I.V."/>
        </authorList>
    </citation>
    <scope>NUCLEOTIDE SEQUENCE</scope>
    <source>
        <strain evidence="1">TFB10291</strain>
    </source>
</reference>
<dbReference type="Proteomes" id="UP001163798">
    <property type="component" value="Unassembled WGS sequence"/>
</dbReference>
<evidence type="ECO:0000313" key="1">
    <source>
        <dbReference type="EMBL" id="KAJ3779593.1"/>
    </source>
</evidence>